<keyword evidence="3" id="KW-1185">Reference proteome</keyword>
<accession>A0ABN3WXS8</accession>
<organism evidence="2 3">
    <name type="scientific">Streptomyces enissocaesilis</name>
    <dbReference type="NCBI Taxonomy" id="332589"/>
    <lineage>
        <taxon>Bacteria</taxon>
        <taxon>Bacillati</taxon>
        <taxon>Actinomycetota</taxon>
        <taxon>Actinomycetes</taxon>
        <taxon>Kitasatosporales</taxon>
        <taxon>Streptomycetaceae</taxon>
        <taxon>Streptomyces</taxon>
        <taxon>Streptomyces rochei group</taxon>
    </lineage>
</organism>
<gene>
    <name evidence="2" type="ORF">GCM10010446_12930</name>
</gene>
<evidence type="ECO:0000313" key="3">
    <source>
        <dbReference type="Proteomes" id="UP001500403"/>
    </source>
</evidence>
<name>A0ABN3WXS8_9ACTN</name>
<dbReference type="RefSeq" id="WP_344492009.1">
    <property type="nucleotide sequence ID" value="NZ_BAAAUD010000013.1"/>
</dbReference>
<sequence length="81" mass="9686">MVDLGPLHSDDPRAQLLRRQPPPPRWYEYSYTATGPEYWLRFLLGESREFAYVVPRRIACRLLRRHNSTCVGRPAPHPRRW</sequence>
<proteinExistence type="predicted"/>
<evidence type="ECO:0000256" key="1">
    <source>
        <dbReference type="SAM" id="MobiDB-lite"/>
    </source>
</evidence>
<evidence type="ECO:0000313" key="2">
    <source>
        <dbReference type="EMBL" id="GAA2929757.1"/>
    </source>
</evidence>
<feature type="region of interest" description="Disordered" evidence="1">
    <location>
        <begin position="1"/>
        <end position="24"/>
    </location>
</feature>
<dbReference type="EMBL" id="BAAAUD010000013">
    <property type="protein sequence ID" value="GAA2929757.1"/>
    <property type="molecule type" value="Genomic_DNA"/>
</dbReference>
<reference evidence="2 3" key="1">
    <citation type="journal article" date="2019" name="Int. J. Syst. Evol. Microbiol.">
        <title>The Global Catalogue of Microorganisms (GCM) 10K type strain sequencing project: providing services to taxonomists for standard genome sequencing and annotation.</title>
        <authorList>
            <consortium name="The Broad Institute Genomics Platform"/>
            <consortium name="The Broad Institute Genome Sequencing Center for Infectious Disease"/>
            <person name="Wu L."/>
            <person name="Ma J."/>
        </authorList>
    </citation>
    <scope>NUCLEOTIDE SEQUENCE [LARGE SCALE GENOMIC DNA]</scope>
    <source>
        <strain evidence="2 3">JCM 9088</strain>
    </source>
</reference>
<comment type="caution">
    <text evidence="2">The sequence shown here is derived from an EMBL/GenBank/DDBJ whole genome shotgun (WGS) entry which is preliminary data.</text>
</comment>
<protein>
    <submittedName>
        <fullName evidence="2">Uncharacterized protein</fullName>
    </submittedName>
</protein>
<dbReference type="Proteomes" id="UP001500403">
    <property type="component" value="Unassembled WGS sequence"/>
</dbReference>